<sequence length="225" mass="24118">MNLIVAVAVVVCLVLSHRVAGAVAGAGGDDGENQAITSYAVDHALGSGPFSPRGTIQVKSQTKGVLEQTVTPDFAERLFVAATEGQMYRVRVRSQVDSSGAEVVAEGFLPACNLYASGFMDSMILHVNDNGAVYAVSESTSSECPATLKQASLKPRTTVTFVRPNTGPSPNMAEFVEKVKEKEAKEKEPEQKSFWDRMWVYIVPLVVVQIISAYMQSGKKGEGAK</sequence>
<proteinExistence type="inferred from homology"/>
<keyword evidence="8" id="KW-0472">Membrane</keyword>
<evidence type="ECO:0000256" key="3">
    <source>
        <dbReference type="ARBA" id="ARBA00020105"/>
    </source>
</evidence>
<dbReference type="Pfam" id="PF21203">
    <property type="entry name" value="ECM10"/>
    <property type="match status" value="1"/>
</dbReference>
<dbReference type="PANTHER" id="PTHR21397">
    <property type="entry name" value="CHROMATIN COMPLEXES SUBUNIT BAP18-RELATED"/>
    <property type="match status" value="1"/>
</dbReference>
<dbReference type="OrthoDB" id="1894652at2759"/>
<dbReference type="CDD" id="cd22209">
    <property type="entry name" value="EMC10"/>
    <property type="match status" value="1"/>
</dbReference>
<gene>
    <name evidence="10" type="ORF">PTSG_06451</name>
</gene>
<evidence type="ECO:0000256" key="7">
    <source>
        <dbReference type="ARBA" id="ARBA00022989"/>
    </source>
</evidence>
<evidence type="ECO:0000256" key="9">
    <source>
        <dbReference type="SAM" id="SignalP"/>
    </source>
</evidence>
<keyword evidence="4" id="KW-0812">Transmembrane</keyword>
<accession>F2UFU6</accession>
<keyword evidence="11" id="KW-1185">Reference proteome</keyword>
<evidence type="ECO:0000313" key="10">
    <source>
        <dbReference type="EMBL" id="EGD75374.1"/>
    </source>
</evidence>
<evidence type="ECO:0000256" key="5">
    <source>
        <dbReference type="ARBA" id="ARBA00022729"/>
    </source>
</evidence>
<dbReference type="STRING" id="946362.F2UFU6"/>
<evidence type="ECO:0000256" key="4">
    <source>
        <dbReference type="ARBA" id="ARBA00022692"/>
    </source>
</evidence>
<protein>
    <recommendedName>
        <fullName evidence="3">ER membrane protein complex subunit 10</fullName>
    </recommendedName>
</protein>
<evidence type="ECO:0000256" key="2">
    <source>
        <dbReference type="ARBA" id="ARBA00007695"/>
    </source>
</evidence>
<feature type="signal peptide" evidence="9">
    <location>
        <begin position="1"/>
        <end position="21"/>
    </location>
</feature>
<keyword evidence="7" id="KW-1133">Transmembrane helix</keyword>
<dbReference type="GO" id="GO:0005789">
    <property type="term" value="C:endoplasmic reticulum membrane"/>
    <property type="evidence" value="ECO:0007669"/>
    <property type="project" value="UniProtKB-SubCell"/>
</dbReference>
<keyword evidence="5 9" id="KW-0732">Signal</keyword>
<comment type="subcellular location">
    <subcellularLocation>
        <location evidence="1">Endoplasmic reticulum membrane</location>
        <topology evidence="1">Single-pass type I membrane protein</topology>
    </subcellularLocation>
</comment>
<evidence type="ECO:0000256" key="8">
    <source>
        <dbReference type="ARBA" id="ARBA00023136"/>
    </source>
</evidence>
<dbReference type="GeneID" id="16072391"/>
<organism evidence="11">
    <name type="scientific">Salpingoeca rosetta (strain ATCC 50818 / BSB-021)</name>
    <dbReference type="NCBI Taxonomy" id="946362"/>
    <lineage>
        <taxon>Eukaryota</taxon>
        <taxon>Choanoflagellata</taxon>
        <taxon>Craspedida</taxon>
        <taxon>Salpingoecidae</taxon>
        <taxon>Salpingoeca</taxon>
    </lineage>
</organism>
<dbReference type="PANTHER" id="PTHR21397:SF4">
    <property type="entry name" value="ER MEMBRANE PROTEIN COMPLEX SUBUNIT 10"/>
    <property type="match status" value="1"/>
</dbReference>
<dbReference type="AlphaFoldDB" id="F2UFU6"/>
<dbReference type="KEGG" id="sre:PTSG_06451"/>
<dbReference type="eggNOG" id="KOG4827">
    <property type="taxonomic scope" value="Eukaryota"/>
</dbReference>
<evidence type="ECO:0000313" key="11">
    <source>
        <dbReference type="Proteomes" id="UP000007799"/>
    </source>
</evidence>
<evidence type="ECO:0000256" key="6">
    <source>
        <dbReference type="ARBA" id="ARBA00022824"/>
    </source>
</evidence>
<dbReference type="RefSeq" id="XP_004991831.1">
    <property type="nucleotide sequence ID" value="XM_004991774.1"/>
</dbReference>
<dbReference type="Proteomes" id="UP000007799">
    <property type="component" value="Unassembled WGS sequence"/>
</dbReference>
<dbReference type="OMA" id="RTATADC"/>
<evidence type="ECO:0000256" key="1">
    <source>
        <dbReference type="ARBA" id="ARBA00004115"/>
    </source>
</evidence>
<dbReference type="InParanoid" id="F2UFU6"/>
<comment type="similarity">
    <text evidence="2">Belongs to the EMC10 family.</text>
</comment>
<reference evidence="10" key="1">
    <citation type="submission" date="2009-08" db="EMBL/GenBank/DDBJ databases">
        <title>Annotation of Salpingoeca rosetta.</title>
        <authorList>
            <consortium name="The Broad Institute Genome Sequencing Platform"/>
            <person name="Russ C."/>
            <person name="Cuomo C."/>
            <person name="Burger G."/>
            <person name="Gray M.W."/>
            <person name="Holland P.W.H."/>
            <person name="King N."/>
            <person name="Lang F.B.F."/>
            <person name="Roger A.J."/>
            <person name="Ruiz-Trillo I."/>
            <person name="Young S.K."/>
            <person name="Zeng Q."/>
            <person name="Gargeya S."/>
            <person name="Alvarado L."/>
            <person name="Berlin A."/>
            <person name="Chapman S.B."/>
            <person name="Chen Z."/>
            <person name="Freedman E."/>
            <person name="Gellesch M."/>
            <person name="Goldberg J."/>
            <person name="Griggs A."/>
            <person name="Gujja S."/>
            <person name="Heilman E."/>
            <person name="Heiman D."/>
            <person name="Howarth C."/>
            <person name="Mehta T."/>
            <person name="Neiman D."/>
            <person name="Pearson M."/>
            <person name="Roberts A."/>
            <person name="Saif S."/>
            <person name="Shea T."/>
            <person name="Shenoy N."/>
            <person name="Sisk P."/>
            <person name="Stolte C."/>
            <person name="Sykes S."/>
            <person name="White J."/>
            <person name="Yandava C."/>
            <person name="Haas B."/>
            <person name="Nusbaum C."/>
            <person name="Birren B."/>
        </authorList>
    </citation>
    <scope>NUCLEOTIDE SEQUENCE [LARGE SCALE GENOMIC DNA]</scope>
    <source>
        <strain evidence="10">ATCC 50818</strain>
    </source>
</reference>
<dbReference type="FunCoup" id="F2UFU6">
    <property type="interactions" value="498"/>
</dbReference>
<dbReference type="EMBL" id="GL832972">
    <property type="protein sequence ID" value="EGD75374.1"/>
    <property type="molecule type" value="Genomic_DNA"/>
</dbReference>
<name>F2UFU6_SALR5</name>
<keyword evidence="6" id="KW-0256">Endoplasmic reticulum</keyword>
<feature type="chain" id="PRO_5003287620" description="ER membrane protein complex subunit 10" evidence="9">
    <location>
        <begin position="22"/>
        <end position="225"/>
    </location>
</feature>